<keyword evidence="1" id="KW-1133">Transmembrane helix</keyword>
<evidence type="ECO:0000313" key="3">
    <source>
        <dbReference type="EMBL" id="NEW08536.1"/>
    </source>
</evidence>
<sequence>MFNRPVLHIPKSKLEVVHDALAIVILLGIMAYTAFVWAALPDQFPTHFDSSGKPNGWGGRGNLLLLPILSVFIYAGLTLLRKVPHKFNYLREITEANAQRQYVIAIQMLSWMKVLIVALFGFVEWNIIQAAYGYEPQAWLLVISVLIFLAVIFFHIIRSLKAN</sequence>
<name>A0A6G4A219_9BACL</name>
<proteinExistence type="predicted"/>
<feature type="transmembrane region" description="Helical" evidence="1">
    <location>
        <begin position="20"/>
        <end position="40"/>
    </location>
</feature>
<dbReference type="InterPro" id="IPR012867">
    <property type="entry name" value="DUF1648"/>
</dbReference>
<dbReference type="Pfam" id="PF07853">
    <property type="entry name" value="DUF1648"/>
    <property type="match status" value="1"/>
</dbReference>
<protein>
    <submittedName>
        <fullName evidence="3">DUF1648 domain-containing protein</fullName>
    </submittedName>
</protein>
<feature type="transmembrane region" description="Helical" evidence="1">
    <location>
        <begin position="138"/>
        <end position="157"/>
    </location>
</feature>
<dbReference type="PANTHER" id="PTHR37810">
    <property type="entry name" value="IMMUNITY PROTEIN SDPI"/>
    <property type="match status" value="1"/>
</dbReference>
<dbReference type="RefSeq" id="WP_163951480.1">
    <property type="nucleotide sequence ID" value="NZ_JAAIKC010000009.1"/>
</dbReference>
<feature type="transmembrane region" description="Helical" evidence="1">
    <location>
        <begin position="101"/>
        <end position="123"/>
    </location>
</feature>
<feature type="domain" description="DUF1648" evidence="2">
    <location>
        <begin position="24"/>
        <end position="70"/>
    </location>
</feature>
<evidence type="ECO:0000259" key="2">
    <source>
        <dbReference type="Pfam" id="PF07853"/>
    </source>
</evidence>
<accession>A0A6G4A219</accession>
<reference evidence="3" key="1">
    <citation type="submission" date="2020-02" db="EMBL/GenBank/DDBJ databases">
        <authorList>
            <person name="Shen X.-R."/>
            <person name="Zhang Y.-X."/>
        </authorList>
    </citation>
    <scope>NUCLEOTIDE SEQUENCE</scope>
    <source>
        <strain evidence="3">SYP-B3998</strain>
    </source>
</reference>
<dbReference type="GO" id="GO:0009636">
    <property type="term" value="P:response to toxic substance"/>
    <property type="evidence" value="ECO:0007669"/>
    <property type="project" value="TreeGrafter"/>
</dbReference>
<dbReference type="AlphaFoldDB" id="A0A6G4A219"/>
<comment type="caution">
    <text evidence="3">The sequence shown here is derived from an EMBL/GenBank/DDBJ whole genome shotgun (WGS) entry which is preliminary data.</text>
</comment>
<dbReference type="EMBL" id="JAAIKC010000009">
    <property type="protein sequence ID" value="NEW08536.1"/>
    <property type="molecule type" value="Genomic_DNA"/>
</dbReference>
<feature type="transmembrane region" description="Helical" evidence="1">
    <location>
        <begin position="60"/>
        <end position="80"/>
    </location>
</feature>
<gene>
    <name evidence="3" type="ORF">GK047_21285</name>
</gene>
<dbReference type="PANTHER" id="PTHR37810:SF5">
    <property type="entry name" value="IMMUNITY PROTEIN SDPI"/>
    <property type="match status" value="1"/>
</dbReference>
<keyword evidence="1" id="KW-0812">Transmembrane</keyword>
<keyword evidence="1" id="KW-0472">Membrane</keyword>
<organism evidence="3">
    <name type="scientific">Paenibacillus sp. SYP-B3998</name>
    <dbReference type="NCBI Taxonomy" id="2678564"/>
    <lineage>
        <taxon>Bacteria</taxon>
        <taxon>Bacillati</taxon>
        <taxon>Bacillota</taxon>
        <taxon>Bacilli</taxon>
        <taxon>Bacillales</taxon>
        <taxon>Paenibacillaceae</taxon>
        <taxon>Paenibacillus</taxon>
    </lineage>
</organism>
<evidence type="ECO:0000256" key="1">
    <source>
        <dbReference type="SAM" id="Phobius"/>
    </source>
</evidence>